<dbReference type="EMBL" id="JAACJM010000032">
    <property type="protein sequence ID" value="KAF5364638.1"/>
    <property type="molecule type" value="Genomic_DNA"/>
</dbReference>
<accession>A0A8H5GGZ1</accession>
<keyword evidence="2" id="KW-1185">Reference proteome</keyword>
<evidence type="ECO:0000313" key="2">
    <source>
        <dbReference type="Proteomes" id="UP000559256"/>
    </source>
</evidence>
<dbReference type="OrthoDB" id="3252135at2759"/>
<protein>
    <submittedName>
        <fullName evidence="1">Uncharacterized protein</fullName>
    </submittedName>
</protein>
<comment type="caution">
    <text evidence="1">The sequence shown here is derived from an EMBL/GenBank/DDBJ whole genome shotgun (WGS) entry which is preliminary data.</text>
</comment>
<sequence>MATSVVLPVYSPSSLPPSYSAIPNNGESSLAHNRRRYHRGTFTKKCGDVSVTLTEQEDDATVPVYTQRSAVSGTVHLDGCHHISEVLLKFQGRLKYSLSGPNAASRFIKTVNEKYVLWRLQSPLYGSVPESIPFSVAFPSTFRDGRLEAPLPPSYESSDALSGVSVQSEYSLKVIVKTTKILWVHNKTVTVPLNYLLRRRPAQPIISTNFAFFSSVKLCPEEWSQTSAALRANKWSNLTCLQTHFFLPAIHVFALRDTIPFHIQIAGKLPSLRSLLSHLYVGETPEQGGSWRSTDSSAMMLSVTVHRQVAIKLYDEVAWQNLVIGKGKIRASPPPFDSAGVDLGVDHDKDVEGSLDWEGEIEVNEDVQVGQFDAGNVSIRDFIILSIAGQRESLTDFIPIHSAIPITLVTDRWSESEPASLGQF</sequence>
<proteinExistence type="predicted"/>
<dbReference type="Proteomes" id="UP000559256">
    <property type="component" value="Unassembled WGS sequence"/>
</dbReference>
<dbReference type="InterPro" id="IPR014752">
    <property type="entry name" value="Arrestin-like_C"/>
</dbReference>
<organism evidence="1 2">
    <name type="scientific">Tetrapyrgos nigripes</name>
    <dbReference type="NCBI Taxonomy" id="182062"/>
    <lineage>
        <taxon>Eukaryota</taxon>
        <taxon>Fungi</taxon>
        <taxon>Dikarya</taxon>
        <taxon>Basidiomycota</taxon>
        <taxon>Agaricomycotina</taxon>
        <taxon>Agaricomycetes</taxon>
        <taxon>Agaricomycetidae</taxon>
        <taxon>Agaricales</taxon>
        <taxon>Marasmiineae</taxon>
        <taxon>Marasmiaceae</taxon>
        <taxon>Tetrapyrgos</taxon>
    </lineage>
</organism>
<dbReference type="Gene3D" id="2.60.40.640">
    <property type="match status" value="1"/>
</dbReference>
<dbReference type="AlphaFoldDB" id="A0A8H5GGZ1"/>
<gene>
    <name evidence="1" type="ORF">D9758_005552</name>
</gene>
<evidence type="ECO:0000313" key="1">
    <source>
        <dbReference type="EMBL" id="KAF5364638.1"/>
    </source>
</evidence>
<reference evidence="1 2" key="1">
    <citation type="journal article" date="2020" name="ISME J.">
        <title>Uncovering the hidden diversity of litter-decomposition mechanisms in mushroom-forming fungi.</title>
        <authorList>
            <person name="Floudas D."/>
            <person name="Bentzer J."/>
            <person name="Ahren D."/>
            <person name="Johansson T."/>
            <person name="Persson P."/>
            <person name="Tunlid A."/>
        </authorList>
    </citation>
    <scope>NUCLEOTIDE SEQUENCE [LARGE SCALE GENOMIC DNA]</scope>
    <source>
        <strain evidence="1 2">CBS 291.85</strain>
    </source>
</reference>
<name>A0A8H5GGZ1_9AGAR</name>